<dbReference type="Pfam" id="PF01370">
    <property type="entry name" value="Epimerase"/>
    <property type="match status" value="1"/>
</dbReference>
<dbReference type="PANTHER" id="PTHR12126">
    <property type="entry name" value="NADH-UBIQUINONE OXIDOREDUCTASE 39 KDA SUBUNIT-RELATED"/>
    <property type="match status" value="1"/>
</dbReference>
<dbReference type="STRING" id="1684307.A0A316TZM5"/>
<sequence length="387" mass="41430">MAAAASSSKHVLVVGGAGFLGSAITKRLLAQGHTVTSMSPSGRAFLTPSGHRPAWSSSPSVRWEKADAFQPETYKGFLTGETRASTSSEKLPPVSAVVSTIGVLLEGDYKGKDSSMSGTFRALARGWGLDKGNPLDEAKEGLYEKMNRDAALSVARTWSSILSSTPSESPTGPPSFIFISAEDIFRPIIDPRYISTKREAERGLEEMSWHAAAASSPVRPTPSDAADVETPDADGAGLTEEINEGAQRRRGRYSAAQGADATRIFRPVFVRPGVMYHPHTRPISTIPAALLDLSSAIHSYFPSKAPTPANVLNSVLGQSPLARLLTLSPLHIDTVAKAVGAAVDDEGVWGVVNTRRIKRLAGFKESDLGHEVYREDERRAEGSGMYR</sequence>
<evidence type="ECO:0000313" key="3">
    <source>
        <dbReference type="EMBL" id="PWN18104.1"/>
    </source>
</evidence>
<name>A0A316TZM5_9BASI</name>
<dbReference type="RefSeq" id="XP_025345264.1">
    <property type="nucleotide sequence ID" value="XM_025494663.1"/>
</dbReference>
<dbReference type="InterPro" id="IPR036291">
    <property type="entry name" value="NAD(P)-bd_dom_sf"/>
</dbReference>
<feature type="region of interest" description="Disordered" evidence="1">
    <location>
        <begin position="211"/>
        <end position="254"/>
    </location>
</feature>
<dbReference type="EMBL" id="KZ819338">
    <property type="protein sequence ID" value="PWN18104.1"/>
    <property type="molecule type" value="Genomic_DNA"/>
</dbReference>
<evidence type="ECO:0000259" key="2">
    <source>
        <dbReference type="Pfam" id="PF01370"/>
    </source>
</evidence>
<protein>
    <recommendedName>
        <fullName evidence="2">NAD-dependent epimerase/dehydratase domain-containing protein</fullName>
    </recommendedName>
</protein>
<dbReference type="OrthoDB" id="276721at2759"/>
<evidence type="ECO:0000256" key="1">
    <source>
        <dbReference type="SAM" id="MobiDB-lite"/>
    </source>
</evidence>
<reference evidence="3 4" key="1">
    <citation type="journal article" date="2018" name="Mol. Biol. Evol.">
        <title>Broad Genomic Sampling Reveals a Smut Pathogenic Ancestry of the Fungal Clade Ustilaginomycotina.</title>
        <authorList>
            <person name="Kijpornyongpan T."/>
            <person name="Mondo S.J."/>
            <person name="Barry K."/>
            <person name="Sandor L."/>
            <person name="Lee J."/>
            <person name="Lipzen A."/>
            <person name="Pangilinan J."/>
            <person name="LaButti K."/>
            <person name="Hainaut M."/>
            <person name="Henrissat B."/>
            <person name="Grigoriev I.V."/>
            <person name="Spatafora J.W."/>
            <person name="Aime M.C."/>
        </authorList>
    </citation>
    <scope>NUCLEOTIDE SEQUENCE [LARGE SCALE GENOMIC DNA]</scope>
    <source>
        <strain evidence="3 4">MCA 4718</strain>
    </source>
</reference>
<evidence type="ECO:0000313" key="4">
    <source>
        <dbReference type="Proteomes" id="UP000245942"/>
    </source>
</evidence>
<feature type="domain" description="NAD-dependent epimerase/dehydratase" evidence="2">
    <location>
        <begin position="11"/>
        <end position="44"/>
    </location>
</feature>
<accession>A0A316TZM5</accession>
<dbReference type="GO" id="GO:0044877">
    <property type="term" value="F:protein-containing complex binding"/>
    <property type="evidence" value="ECO:0007669"/>
    <property type="project" value="TreeGrafter"/>
</dbReference>
<dbReference type="PANTHER" id="PTHR12126:SF16">
    <property type="entry name" value="MIOREX COMPLEX COMPONENT 2"/>
    <property type="match status" value="1"/>
</dbReference>
<dbReference type="Proteomes" id="UP000245942">
    <property type="component" value="Unassembled WGS sequence"/>
</dbReference>
<dbReference type="GeneID" id="37016397"/>
<dbReference type="InterPro" id="IPR001509">
    <property type="entry name" value="Epimerase_deHydtase"/>
</dbReference>
<dbReference type="InterPro" id="IPR051207">
    <property type="entry name" value="ComplexI_NDUFA9_subunit"/>
</dbReference>
<dbReference type="AlphaFoldDB" id="A0A316TZM5"/>
<gene>
    <name evidence="3" type="ORF">BCV69DRAFT_305059</name>
</gene>
<dbReference type="SUPFAM" id="SSF51735">
    <property type="entry name" value="NAD(P)-binding Rossmann-fold domains"/>
    <property type="match status" value="1"/>
</dbReference>
<keyword evidence="4" id="KW-1185">Reference proteome</keyword>
<organism evidence="3 4">
    <name type="scientific">Pseudomicrostroma glucosiphilum</name>
    <dbReference type="NCBI Taxonomy" id="1684307"/>
    <lineage>
        <taxon>Eukaryota</taxon>
        <taxon>Fungi</taxon>
        <taxon>Dikarya</taxon>
        <taxon>Basidiomycota</taxon>
        <taxon>Ustilaginomycotina</taxon>
        <taxon>Exobasidiomycetes</taxon>
        <taxon>Microstromatales</taxon>
        <taxon>Microstromatales incertae sedis</taxon>
        <taxon>Pseudomicrostroma</taxon>
    </lineage>
</organism>
<dbReference type="GO" id="GO:0005739">
    <property type="term" value="C:mitochondrion"/>
    <property type="evidence" value="ECO:0007669"/>
    <property type="project" value="TreeGrafter"/>
</dbReference>
<proteinExistence type="predicted"/>
<dbReference type="Gene3D" id="3.40.50.720">
    <property type="entry name" value="NAD(P)-binding Rossmann-like Domain"/>
    <property type="match status" value="1"/>
</dbReference>